<dbReference type="PANTHER" id="PTHR33926:SF1">
    <property type="entry name" value="PROTEIN TIC 22-LIKE, CHLOROPLASTIC"/>
    <property type="match status" value="1"/>
</dbReference>
<proteinExistence type="predicted"/>
<organism evidence="4 5">
    <name type="scientific">Pisum sativum</name>
    <name type="common">Garden pea</name>
    <name type="synonym">Lathyrus oleraceus</name>
    <dbReference type="NCBI Taxonomy" id="3888"/>
    <lineage>
        <taxon>Eukaryota</taxon>
        <taxon>Viridiplantae</taxon>
        <taxon>Streptophyta</taxon>
        <taxon>Embryophyta</taxon>
        <taxon>Tracheophyta</taxon>
        <taxon>Spermatophyta</taxon>
        <taxon>Magnoliopsida</taxon>
        <taxon>eudicotyledons</taxon>
        <taxon>Gunneridae</taxon>
        <taxon>Pentapetalae</taxon>
        <taxon>rosids</taxon>
        <taxon>fabids</taxon>
        <taxon>Fabales</taxon>
        <taxon>Fabaceae</taxon>
        <taxon>Papilionoideae</taxon>
        <taxon>50 kb inversion clade</taxon>
        <taxon>NPAAA clade</taxon>
        <taxon>Hologalegina</taxon>
        <taxon>IRL clade</taxon>
        <taxon>Fabeae</taxon>
        <taxon>Lathyrus</taxon>
    </lineage>
</organism>
<comment type="subcellular location">
    <subcellularLocation>
        <location evidence="1">Plastid</location>
        <location evidence="1">Chloroplast</location>
    </subcellularLocation>
</comment>
<gene>
    <name evidence="4" type="ORF">KIW84_071927</name>
</gene>
<keyword evidence="3" id="KW-0934">Plastid</keyword>
<accession>A0A9D4VM10</accession>
<evidence type="ECO:0000256" key="1">
    <source>
        <dbReference type="ARBA" id="ARBA00004229"/>
    </source>
</evidence>
<sequence length="273" mass="30450">YTLSISPISSQQTQSNNQTEKMNFENFQKAVSEFQSRCNGLVQNLTTNLNRFPKSPPWARIAPNGIRPLTAETIEQRLEGVPVYALSNAADEFMLVSGTSTGRNLGLFCFNKEDAEALLHQVTAIDPLLPQGSKVVPVALNKVFQLKVNGVAFRLIPEFSQVKNALQEREKSGIPSGDFFGVPVFQSRSLILKNQTKRYRPLFFRKEDLENSIEKASGQLNRIKLSSRQGDIEVASLEDVIKEMKENSTSKWDDVIFIPPGFDVSSATDPNPL</sequence>
<keyword evidence="5" id="KW-1185">Reference proteome</keyword>
<evidence type="ECO:0008006" key="6">
    <source>
        <dbReference type="Google" id="ProtNLM"/>
    </source>
</evidence>
<reference evidence="4 5" key="1">
    <citation type="journal article" date="2022" name="Nat. Genet.">
        <title>Improved pea reference genome and pan-genome highlight genomic features and evolutionary characteristics.</title>
        <authorList>
            <person name="Yang T."/>
            <person name="Liu R."/>
            <person name="Luo Y."/>
            <person name="Hu S."/>
            <person name="Wang D."/>
            <person name="Wang C."/>
            <person name="Pandey M.K."/>
            <person name="Ge S."/>
            <person name="Xu Q."/>
            <person name="Li N."/>
            <person name="Li G."/>
            <person name="Huang Y."/>
            <person name="Saxena R.K."/>
            <person name="Ji Y."/>
            <person name="Li M."/>
            <person name="Yan X."/>
            <person name="He Y."/>
            <person name="Liu Y."/>
            <person name="Wang X."/>
            <person name="Xiang C."/>
            <person name="Varshney R.K."/>
            <person name="Ding H."/>
            <person name="Gao S."/>
            <person name="Zong X."/>
        </authorList>
    </citation>
    <scope>NUCLEOTIDE SEQUENCE [LARGE SCALE GENOMIC DNA]</scope>
    <source>
        <strain evidence="4 5">cv. Zhongwan 6</strain>
    </source>
</reference>
<dbReference type="InterPro" id="IPR007378">
    <property type="entry name" value="Tic22-like"/>
</dbReference>
<dbReference type="Gramene" id="Psat07G0192700-T1">
    <property type="protein sequence ID" value="KAI5385120.1"/>
    <property type="gene ID" value="KIW84_071927"/>
</dbReference>
<dbReference type="Gene3D" id="3.40.1350.100">
    <property type="match status" value="2"/>
</dbReference>
<dbReference type="PANTHER" id="PTHR33926">
    <property type="entry name" value="PROTEIN TIC 22, CHLOROPLASTIC"/>
    <property type="match status" value="1"/>
</dbReference>
<comment type="caution">
    <text evidence="4">The sequence shown here is derived from an EMBL/GenBank/DDBJ whole genome shotgun (WGS) entry which is preliminary data.</text>
</comment>
<evidence type="ECO:0000256" key="3">
    <source>
        <dbReference type="ARBA" id="ARBA00022640"/>
    </source>
</evidence>
<dbReference type="Proteomes" id="UP001058974">
    <property type="component" value="Chromosome 7"/>
</dbReference>
<feature type="non-terminal residue" evidence="4">
    <location>
        <position position="273"/>
    </location>
</feature>
<evidence type="ECO:0000313" key="5">
    <source>
        <dbReference type="Proteomes" id="UP001058974"/>
    </source>
</evidence>
<name>A0A9D4VM10_PEA</name>
<dbReference type="Pfam" id="PF04278">
    <property type="entry name" value="Tic22"/>
    <property type="match status" value="1"/>
</dbReference>
<keyword evidence="2" id="KW-0150">Chloroplast</keyword>
<protein>
    <recommendedName>
        <fullName evidence="6">Protein TIC 22-like, chloroplastic</fullName>
    </recommendedName>
</protein>
<evidence type="ECO:0000256" key="2">
    <source>
        <dbReference type="ARBA" id="ARBA00022528"/>
    </source>
</evidence>
<dbReference type="GO" id="GO:0009507">
    <property type="term" value="C:chloroplast"/>
    <property type="evidence" value="ECO:0007669"/>
    <property type="project" value="UniProtKB-SubCell"/>
</dbReference>
<dbReference type="GO" id="GO:0015031">
    <property type="term" value="P:protein transport"/>
    <property type="evidence" value="ECO:0007669"/>
    <property type="project" value="InterPro"/>
</dbReference>
<dbReference type="AlphaFoldDB" id="A0A9D4VM10"/>
<dbReference type="EMBL" id="JAMSHJ010000007">
    <property type="protein sequence ID" value="KAI5385120.1"/>
    <property type="molecule type" value="Genomic_DNA"/>
</dbReference>
<evidence type="ECO:0000313" key="4">
    <source>
        <dbReference type="EMBL" id="KAI5385120.1"/>
    </source>
</evidence>